<dbReference type="EMBL" id="JBFXLS010000159">
    <property type="protein sequence ID" value="KAL2812907.1"/>
    <property type="molecule type" value="Genomic_DNA"/>
</dbReference>
<name>A0ABR4HDQ7_9EURO</name>
<keyword evidence="2" id="KW-1185">Reference proteome</keyword>
<evidence type="ECO:0000313" key="1">
    <source>
        <dbReference type="EMBL" id="KAL2812907.1"/>
    </source>
</evidence>
<comment type="caution">
    <text evidence="1">The sequence shown here is derived from an EMBL/GenBank/DDBJ whole genome shotgun (WGS) entry which is preliminary data.</text>
</comment>
<dbReference type="Proteomes" id="UP001610335">
    <property type="component" value="Unassembled WGS sequence"/>
</dbReference>
<gene>
    <name evidence="1" type="ORF">BDW59DRAFT_167685</name>
</gene>
<proteinExistence type="predicted"/>
<protein>
    <submittedName>
        <fullName evidence="1">Uncharacterized protein</fullName>
    </submittedName>
</protein>
<organism evidence="1 2">
    <name type="scientific">Aspergillus cavernicola</name>
    <dbReference type="NCBI Taxonomy" id="176166"/>
    <lineage>
        <taxon>Eukaryota</taxon>
        <taxon>Fungi</taxon>
        <taxon>Dikarya</taxon>
        <taxon>Ascomycota</taxon>
        <taxon>Pezizomycotina</taxon>
        <taxon>Eurotiomycetes</taxon>
        <taxon>Eurotiomycetidae</taxon>
        <taxon>Eurotiales</taxon>
        <taxon>Aspergillaceae</taxon>
        <taxon>Aspergillus</taxon>
        <taxon>Aspergillus subgen. Nidulantes</taxon>
    </lineage>
</organism>
<reference evidence="1 2" key="1">
    <citation type="submission" date="2024-07" db="EMBL/GenBank/DDBJ databases">
        <title>Section-level genome sequencing and comparative genomics of Aspergillus sections Usti and Cavernicolus.</title>
        <authorList>
            <consortium name="Lawrence Berkeley National Laboratory"/>
            <person name="Nybo J.L."/>
            <person name="Vesth T.C."/>
            <person name="Theobald S."/>
            <person name="Frisvad J.C."/>
            <person name="Larsen T.O."/>
            <person name="Kjaerboelling I."/>
            <person name="Rothschild-Mancinelli K."/>
            <person name="Lyhne E.K."/>
            <person name="Kogle M.E."/>
            <person name="Barry K."/>
            <person name="Clum A."/>
            <person name="Na H."/>
            <person name="Ledsgaard L."/>
            <person name="Lin J."/>
            <person name="Lipzen A."/>
            <person name="Kuo A."/>
            <person name="Riley R."/>
            <person name="Mondo S."/>
            <person name="LaButti K."/>
            <person name="Haridas S."/>
            <person name="Pangalinan J."/>
            <person name="Salamov A.A."/>
            <person name="Simmons B.A."/>
            <person name="Magnuson J.K."/>
            <person name="Chen J."/>
            <person name="Drula E."/>
            <person name="Henrissat B."/>
            <person name="Wiebenga A."/>
            <person name="Lubbers R.J."/>
            <person name="Gomes A.C."/>
            <person name="Makela M.R."/>
            <person name="Stajich J."/>
            <person name="Grigoriev I.V."/>
            <person name="Mortensen U.H."/>
            <person name="De vries R.P."/>
            <person name="Baker S.E."/>
            <person name="Andersen M.R."/>
        </authorList>
    </citation>
    <scope>NUCLEOTIDE SEQUENCE [LARGE SCALE GENOMIC DNA]</scope>
    <source>
        <strain evidence="1 2">CBS 600.67</strain>
    </source>
</reference>
<sequence length="65" mass="7265">MSGNINPSHQTSGIRNEVIMLLGQFVHLIIHHTILDLQDTPKFRTIIHELCERAPDVAHTIAGTI</sequence>
<accession>A0ABR4HDQ7</accession>
<evidence type="ECO:0000313" key="2">
    <source>
        <dbReference type="Proteomes" id="UP001610335"/>
    </source>
</evidence>